<dbReference type="PROSITE" id="PS51318">
    <property type="entry name" value="TAT"/>
    <property type="match status" value="1"/>
</dbReference>
<dbReference type="InterPro" id="IPR006311">
    <property type="entry name" value="TAT_signal"/>
</dbReference>
<dbReference type="Pfam" id="PF16655">
    <property type="entry name" value="PhoD_N"/>
    <property type="match status" value="1"/>
</dbReference>
<dbReference type="SUPFAM" id="SSF56300">
    <property type="entry name" value="Metallo-dependent phosphatases"/>
    <property type="match status" value="1"/>
</dbReference>
<dbReference type="PROSITE" id="PS51257">
    <property type="entry name" value="PROKAR_LIPOPROTEIN"/>
    <property type="match status" value="1"/>
</dbReference>
<dbReference type="InterPro" id="IPR019546">
    <property type="entry name" value="TAT_signal_bac_arc"/>
</dbReference>
<evidence type="ECO:0000259" key="3">
    <source>
        <dbReference type="Pfam" id="PF16655"/>
    </source>
</evidence>
<dbReference type="InterPro" id="IPR052900">
    <property type="entry name" value="Phospholipid_Metab_Enz"/>
</dbReference>
<evidence type="ECO:0000259" key="2">
    <source>
        <dbReference type="Pfam" id="PF09423"/>
    </source>
</evidence>
<dbReference type="PANTHER" id="PTHR43606:SF2">
    <property type="entry name" value="ALKALINE PHOSPHATASE FAMILY PROTEIN (AFU_ORTHOLOGUE AFUA_5G03860)"/>
    <property type="match status" value="1"/>
</dbReference>
<keyword evidence="5" id="KW-1185">Reference proteome</keyword>
<dbReference type="RefSeq" id="WP_110572934.1">
    <property type="nucleotide sequence ID" value="NZ_PIPV01000002.1"/>
</dbReference>
<feature type="domain" description="Phospholipase D N-terminal" evidence="3">
    <location>
        <begin position="45"/>
        <end position="132"/>
    </location>
</feature>
<dbReference type="OrthoDB" id="327733at2"/>
<evidence type="ECO:0000256" key="1">
    <source>
        <dbReference type="ARBA" id="ARBA00022729"/>
    </source>
</evidence>
<evidence type="ECO:0000313" key="5">
    <source>
        <dbReference type="Proteomes" id="UP000287330"/>
    </source>
</evidence>
<dbReference type="InterPro" id="IPR032093">
    <property type="entry name" value="PhoD_N"/>
</dbReference>
<dbReference type="EMBL" id="PIPV01000002">
    <property type="protein sequence ID" value="RUO57754.1"/>
    <property type="molecule type" value="Genomic_DNA"/>
</dbReference>
<comment type="caution">
    <text evidence="4">The sequence shown here is derived from an EMBL/GenBank/DDBJ whole genome shotgun (WGS) entry which is preliminary data.</text>
</comment>
<protein>
    <submittedName>
        <fullName evidence="4">Alkaline phosphatase</fullName>
    </submittedName>
</protein>
<dbReference type="NCBIfam" id="TIGR01409">
    <property type="entry name" value="TAT_signal_seq"/>
    <property type="match status" value="1"/>
</dbReference>
<accession>A0A432Y9X3</accession>
<dbReference type="AlphaFoldDB" id="A0A432Y9X3"/>
<dbReference type="InterPro" id="IPR038607">
    <property type="entry name" value="PhoD-like_sf"/>
</dbReference>
<sequence>MLDINRRRFLKVVASAGAAVTVSTALGGCSSLVRADNADAVDFTHGVASGDPTTNALMLWTRAVPKASAKPVITVGWEVARDPSFSDIIRSGTATTSARRDYTVKVDVQQLPAGMALYYRFVGNGQYSAIGEGVTLPKQGIDAIRLGVFSCSNYPAGFFNPYHHASQDDTIDFVLHLGDYIYEYGAGGYGYDDAERIGRTFPDNNNKEIISLDDYRRRYALYRTDEGLQALHAAKPFIVVWDDHEITNDTYTDGAQNHQPETEGDFYQRRAAAIQAYYEWMPIRPPQGDASLQIYRSFELGDLANLIMLDTRIIGRDKQLSYADFTDASTGEFDSQGFQAAMQSDRSILGKKQLQWLVNQLAQSNAHWQILGQQLLMARMNFPAAIIGSKDRSTIANKLLNAAQLKQARANGQQLTEQQQRYIDTVTPYNLDAWDGYAMEREVLFQQVKQMGKKIVVLAGDTHNAWHNHLTTHTGEQVGVEFGTSSVSSPGMETYLGLDDATAKKLAQALPTVINDLQYTNLHERGYMVTQISKDAIDNEWRFVDTIKSKDYQLSGTHRAQFRG</sequence>
<dbReference type="Pfam" id="PF09423">
    <property type="entry name" value="PhoD"/>
    <property type="match status" value="1"/>
</dbReference>
<reference evidence="5" key="1">
    <citation type="journal article" date="2018" name="Front. Microbiol.">
        <title>Genome-Based Analysis Reveals the Taxonomy and Diversity of the Family Idiomarinaceae.</title>
        <authorList>
            <person name="Liu Y."/>
            <person name="Lai Q."/>
            <person name="Shao Z."/>
        </authorList>
    </citation>
    <scope>NUCLEOTIDE SEQUENCE [LARGE SCALE GENOMIC DNA]</scope>
    <source>
        <strain evidence="5">F23</strain>
    </source>
</reference>
<dbReference type="InterPro" id="IPR018946">
    <property type="entry name" value="PhoD-like_MPP"/>
</dbReference>
<dbReference type="PANTHER" id="PTHR43606">
    <property type="entry name" value="PHOSPHATASE, PUTATIVE (AFU_ORTHOLOGUE AFUA_6G08710)-RELATED"/>
    <property type="match status" value="1"/>
</dbReference>
<dbReference type="Gene3D" id="2.60.40.380">
    <property type="entry name" value="Purple acid phosphatase-like, N-terminal"/>
    <property type="match status" value="1"/>
</dbReference>
<dbReference type="CDD" id="cd07389">
    <property type="entry name" value="MPP_PhoD"/>
    <property type="match status" value="1"/>
</dbReference>
<feature type="domain" description="PhoD-like phosphatase metallophosphatase" evidence="2">
    <location>
        <begin position="146"/>
        <end position="541"/>
    </location>
</feature>
<organism evidence="4 5">
    <name type="scientific">Idiomarina fontislapidosi</name>
    <dbReference type="NCBI Taxonomy" id="263723"/>
    <lineage>
        <taxon>Bacteria</taxon>
        <taxon>Pseudomonadati</taxon>
        <taxon>Pseudomonadota</taxon>
        <taxon>Gammaproteobacteria</taxon>
        <taxon>Alteromonadales</taxon>
        <taxon>Idiomarinaceae</taxon>
        <taxon>Idiomarina</taxon>
    </lineage>
</organism>
<gene>
    <name evidence="4" type="ORF">CWE25_04615</name>
</gene>
<evidence type="ECO:0000313" key="4">
    <source>
        <dbReference type="EMBL" id="RUO57754.1"/>
    </source>
</evidence>
<dbReference type="Proteomes" id="UP000287330">
    <property type="component" value="Unassembled WGS sequence"/>
</dbReference>
<dbReference type="InterPro" id="IPR029052">
    <property type="entry name" value="Metallo-depent_PP-like"/>
</dbReference>
<keyword evidence="1" id="KW-0732">Signal</keyword>
<name>A0A432Y9X3_9GAMM</name>
<dbReference type="Gene3D" id="3.60.21.70">
    <property type="entry name" value="PhoD-like phosphatase"/>
    <property type="match status" value="1"/>
</dbReference>
<proteinExistence type="predicted"/>